<sequence length="110" mass="12861">MVEGPYAEGSTDHRGIYRFTTHGWSQEALVIVLNIIHRHHRSVPKLLDLEMLTNAERWLKALQNSRTGHYGKASMLWLLVQKYSKSWLGSHSNIARGSPRQRVYLFREKF</sequence>
<comment type="caution">
    <text evidence="1">The sequence shown here is derived from an EMBL/GenBank/DDBJ whole genome shotgun (WGS) entry which is preliminary data.</text>
</comment>
<protein>
    <submittedName>
        <fullName evidence="1">Uncharacterized protein</fullName>
    </submittedName>
</protein>
<reference evidence="1 2" key="1">
    <citation type="submission" date="2019-07" db="EMBL/GenBank/DDBJ databases">
        <title>The First High-Quality Draft Genome Sequence of the Causal Agent of the Current Panama Disease Epidemic.</title>
        <authorList>
            <person name="Warmington R.J."/>
            <person name="Kay W."/>
            <person name="Jeffries A."/>
            <person name="Bebber D."/>
            <person name="Moore K."/>
            <person name="Studholme D.J."/>
        </authorList>
    </citation>
    <scope>NUCLEOTIDE SEQUENCE [LARGE SCALE GENOMIC DNA]</scope>
    <source>
        <strain evidence="1 2">TR4</strain>
    </source>
</reference>
<proteinExistence type="predicted"/>
<accession>A0A5C6SHJ9</accession>
<dbReference type="Proteomes" id="UP000321331">
    <property type="component" value="Unassembled WGS sequence"/>
</dbReference>
<gene>
    <name evidence="1" type="ORF">FocTR4_00016898</name>
</gene>
<name>A0A5C6SHJ9_FUSOC</name>
<evidence type="ECO:0000313" key="2">
    <source>
        <dbReference type="Proteomes" id="UP000321331"/>
    </source>
</evidence>
<dbReference type="AlphaFoldDB" id="A0A5C6SHJ9"/>
<dbReference type="EMBL" id="VMNF01000013">
    <property type="protein sequence ID" value="TXB97936.1"/>
    <property type="molecule type" value="Genomic_DNA"/>
</dbReference>
<evidence type="ECO:0000313" key="1">
    <source>
        <dbReference type="EMBL" id="TXB97936.1"/>
    </source>
</evidence>
<organism evidence="1 2">
    <name type="scientific">Fusarium oxysporum f. sp. cubense</name>
    <dbReference type="NCBI Taxonomy" id="61366"/>
    <lineage>
        <taxon>Eukaryota</taxon>
        <taxon>Fungi</taxon>
        <taxon>Dikarya</taxon>
        <taxon>Ascomycota</taxon>
        <taxon>Pezizomycotina</taxon>
        <taxon>Sordariomycetes</taxon>
        <taxon>Hypocreomycetidae</taxon>
        <taxon>Hypocreales</taxon>
        <taxon>Nectriaceae</taxon>
        <taxon>Fusarium</taxon>
        <taxon>Fusarium oxysporum species complex</taxon>
    </lineage>
</organism>